<dbReference type="EMBL" id="JAUSTT010000009">
    <property type="protein sequence ID" value="MDQ0175923.1"/>
    <property type="molecule type" value="Genomic_DNA"/>
</dbReference>
<keyword evidence="2" id="KW-1185">Reference proteome</keyword>
<proteinExistence type="predicted"/>
<sequence length="31" mass="3277">MLFATQKSVAKANCVSVGTVVCVSYGNKKGW</sequence>
<reference evidence="1 2" key="1">
    <citation type="submission" date="2023-07" db="EMBL/GenBank/DDBJ databases">
        <title>Genomic Encyclopedia of Type Strains, Phase IV (KMG-IV): sequencing the most valuable type-strain genomes for metagenomic binning, comparative biology and taxonomic classification.</title>
        <authorList>
            <person name="Goeker M."/>
        </authorList>
    </citation>
    <scope>NUCLEOTIDE SEQUENCE [LARGE SCALE GENOMIC DNA]</scope>
    <source>
        <strain evidence="1 2">DSM 23837</strain>
    </source>
</reference>
<protein>
    <submittedName>
        <fullName evidence="1">Uncharacterized protein</fullName>
    </submittedName>
</protein>
<gene>
    <name evidence="1" type="ORF">J2S08_001759</name>
</gene>
<dbReference type="Proteomes" id="UP001223586">
    <property type="component" value="Unassembled WGS sequence"/>
</dbReference>
<accession>A0ABT9WRZ4</accession>
<evidence type="ECO:0000313" key="1">
    <source>
        <dbReference type="EMBL" id="MDQ0175923.1"/>
    </source>
</evidence>
<name>A0ABT9WRZ4_9BACI</name>
<evidence type="ECO:0000313" key="2">
    <source>
        <dbReference type="Proteomes" id="UP001223586"/>
    </source>
</evidence>
<comment type="caution">
    <text evidence="1">The sequence shown here is derived from an EMBL/GenBank/DDBJ whole genome shotgun (WGS) entry which is preliminary data.</text>
</comment>
<organism evidence="1 2">
    <name type="scientific">Bacillus chungangensis</name>
    <dbReference type="NCBI Taxonomy" id="587633"/>
    <lineage>
        <taxon>Bacteria</taxon>
        <taxon>Bacillati</taxon>
        <taxon>Bacillota</taxon>
        <taxon>Bacilli</taxon>
        <taxon>Bacillales</taxon>
        <taxon>Bacillaceae</taxon>
        <taxon>Bacillus</taxon>
    </lineage>
</organism>